<keyword evidence="1" id="KW-0812">Transmembrane</keyword>
<evidence type="ECO:0008006" key="4">
    <source>
        <dbReference type="Google" id="ProtNLM"/>
    </source>
</evidence>
<evidence type="ECO:0000313" key="3">
    <source>
        <dbReference type="Proteomes" id="UP000019249"/>
    </source>
</evidence>
<dbReference type="Proteomes" id="UP000019249">
    <property type="component" value="Unassembled WGS sequence"/>
</dbReference>
<proteinExistence type="predicted"/>
<evidence type="ECO:0000256" key="1">
    <source>
        <dbReference type="SAM" id="Phobius"/>
    </source>
</evidence>
<dbReference type="PANTHER" id="PTHR23523">
    <property type="match status" value="1"/>
</dbReference>
<dbReference type="SUPFAM" id="SSF103473">
    <property type="entry name" value="MFS general substrate transporter"/>
    <property type="match status" value="1"/>
</dbReference>
<reference evidence="2 3" key="1">
    <citation type="journal article" date="2014" name="Int. J. Syst. Evol. Microbiol.">
        <title>Listeria floridensis sp. nov., Listeria aquatica sp. nov., Listeria cornellensis sp. nov., Listeria riparia sp. nov. and Listeria grandensis sp. nov., from agricultural and natural environments.</title>
        <authorList>
            <person name="den Bakker H.C."/>
            <person name="Warchocki S."/>
            <person name="Wright E.M."/>
            <person name="Allred A.F."/>
            <person name="Ahlstrom C."/>
            <person name="Manuel C.S."/>
            <person name="Stasiewicz M.J."/>
            <person name="Burrell A."/>
            <person name="Roof S."/>
            <person name="Strawn L."/>
            <person name="Fortes E.D."/>
            <person name="Nightingale K.K."/>
            <person name="Kephart D."/>
            <person name="Wiedmann M."/>
        </authorList>
    </citation>
    <scope>NUCLEOTIDE SEQUENCE [LARGE SCALE GENOMIC DNA]</scope>
    <source>
        <strain evidence="2 3">FSL S10-1187</strain>
    </source>
</reference>
<accession>A0ABP3AVH0</accession>
<gene>
    <name evidence="2" type="ORF">MFLO_12571</name>
</gene>
<protein>
    <recommendedName>
        <fullName evidence="4">Major facilitator superfamily (MFS) profile domain-containing protein</fullName>
    </recommendedName>
</protein>
<dbReference type="EMBL" id="AODF01000030">
    <property type="protein sequence ID" value="EUJ28000.1"/>
    <property type="molecule type" value="Genomic_DNA"/>
</dbReference>
<keyword evidence="1" id="KW-1133">Transmembrane helix</keyword>
<dbReference type="PANTHER" id="PTHR23523:SF2">
    <property type="entry name" value="2-NITROIMIDAZOLE TRANSPORTER"/>
    <property type="match status" value="1"/>
</dbReference>
<comment type="caution">
    <text evidence="2">The sequence shown here is derived from an EMBL/GenBank/DDBJ whole genome shotgun (WGS) entry which is preliminary data.</text>
</comment>
<feature type="transmembrane region" description="Helical" evidence="1">
    <location>
        <begin position="96"/>
        <end position="118"/>
    </location>
</feature>
<feature type="transmembrane region" description="Helical" evidence="1">
    <location>
        <begin position="52"/>
        <end position="76"/>
    </location>
</feature>
<evidence type="ECO:0000313" key="2">
    <source>
        <dbReference type="EMBL" id="EUJ28000.1"/>
    </source>
</evidence>
<name>A0ABP3AVH0_9LIST</name>
<dbReference type="InterPro" id="IPR036259">
    <property type="entry name" value="MFS_trans_sf"/>
</dbReference>
<dbReference type="InterPro" id="IPR052524">
    <property type="entry name" value="MFS_Cyanate_Porter"/>
</dbReference>
<feature type="transmembrane region" description="Helical" evidence="1">
    <location>
        <begin position="6"/>
        <end position="21"/>
    </location>
</feature>
<dbReference type="Gene3D" id="1.20.1250.20">
    <property type="entry name" value="MFS general substrate transporter like domains"/>
    <property type="match status" value="1"/>
</dbReference>
<organism evidence="2 3">
    <name type="scientific">Listeria floridensis FSL S10-1187</name>
    <dbReference type="NCBI Taxonomy" id="1265817"/>
    <lineage>
        <taxon>Bacteria</taxon>
        <taxon>Bacillati</taxon>
        <taxon>Bacillota</taxon>
        <taxon>Bacilli</taxon>
        <taxon>Bacillales</taxon>
        <taxon>Listeriaceae</taxon>
        <taxon>Listeria</taxon>
    </lineage>
</organism>
<sequence length="125" mass="13428">MLSLMQFAIMPITFIIPIIAGKMRDQRLLTTLSSLFLIGGVIGLMLPVHHLFFIAVSAILLGLGGGMAFSLVMMFFSLRTSTPEEAADMSGMAQSIGYLLAASGPVLFGSCMICSAILRFRLSFC</sequence>
<keyword evidence="3" id="KW-1185">Reference proteome</keyword>
<keyword evidence="1" id="KW-0472">Membrane</keyword>
<feature type="transmembrane region" description="Helical" evidence="1">
    <location>
        <begin position="28"/>
        <end position="46"/>
    </location>
</feature>